<comment type="caution">
    <text evidence="1">The sequence shown here is derived from an EMBL/GenBank/DDBJ whole genome shotgun (WGS) entry which is preliminary data.</text>
</comment>
<dbReference type="Proteomes" id="UP000775686">
    <property type="component" value="Unassembled WGS sequence"/>
</dbReference>
<evidence type="ECO:0000313" key="2">
    <source>
        <dbReference type="Proteomes" id="UP000775686"/>
    </source>
</evidence>
<accession>A0ABS2EK65</accession>
<dbReference type="RefSeq" id="WP_204864658.1">
    <property type="nucleotide sequence ID" value="NZ_JACJKH010000033.1"/>
</dbReference>
<name>A0ABS2EK65_9FIRM</name>
<gene>
    <name evidence="1" type="ORF">H6A32_14070</name>
</gene>
<evidence type="ECO:0000313" key="1">
    <source>
        <dbReference type="EMBL" id="MBM6745409.1"/>
    </source>
</evidence>
<proteinExistence type="predicted"/>
<reference evidence="1 2" key="1">
    <citation type="journal article" date="2021" name="Sci. Rep.">
        <title>The distribution of antibiotic resistance genes in chicken gut microbiota commensals.</title>
        <authorList>
            <person name="Juricova H."/>
            <person name="Matiasovicova J."/>
            <person name="Kubasova T."/>
            <person name="Cejkova D."/>
            <person name="Rychlik I."/>
        </authorList>
    </citation>
    <scope>NUCLEOTIDE SEQUENCE [LARGE SCALE GENOMIC DNA]</scope>
    <source>
        <strain evidence="1 2">An770</strain>
    </source>
</reference>
<sequence length="578" mass="67909">MDNRYIYQYRFEELLNLFKRNRKDAPEDNGESDVVVDICGDIFRYYSRMISNNESWVKYTIERIVINIFDQEDMAYEIPEYDEVSPSGRPRKIHPFSFARYENNKKVAYVISYGLRKGLIEIRKNIRKFKDIDSVKFIFIKSQHDKYVDQLNEIEQEDDNSFLQFFTLKEFFDINFGAEEYPAFISYAEKFNERAKMLIGCKTIATPTAEAVEKFRVKKESMIETIDYNREYCICLPDDQLDIIRHNYIERGLYRLITADSSFADSFISSEWYYGISTATGAIDQTGIVTGYLKSVEQLLFEIIKLYEGRGKRISIDHSKQGTFTGTSYSNGNFIDLIETNEQYMDSTLGSLIRFIRNKDRSGHFFNSDVFDVNEDTMQYLIDTLYSWKDNERNDHLHKDNLYTEEEVVAIRHQVFLLYYLILGSFKIRDTDLERLGLKDDSQKPLVIASDEELLEKIKNWATPIILFDMPKDSQAIAFNFIKFKDAPWDLCLQGLTNDDESKYGDVQWNWGLSYSSSMTNNNLKWESDADWNTGLEQIKRVLKEIIHDDTVLGKKLRVFPKVLLGNMKVEAVLYVRK</sequence>
<protein>
    <submittedName>
        <fullName evidence="1">Uncharacterized protein</fullName>
    </submittedName>
</protein>
<organism evidence="1 2">
    <name type="scientific">Drancourtella massiliensis</name>
    <dbReference type="NCBI Taxonomy" id="1632013"/>
    <lineage>
        <taxon>Bacteria</taxon>
        <taxon>Bacillati</taxon>
        <taxon>Bacillota</taxon>
        <taxon>Clostridia</taxon>
        <taxon>Eubacteriales</taxon>
        <taxon>Oscillospiraceae</taxon>
        <taxon>Drancourtella</taxon>
    </lineage>
</organism>
<keyword evidence="2" id="KW-1185">Reference proteome</keyword>
<dbReference type="EMBL" id="JACJKH010000033">
    <property type="protein sequence ID" value="MBM6745409.1"/>
    <property type="molecule type" value="Genomic_DNA"/>
</dbReference>